<evidence type="ECO:0000313" key="1">
    <source>
        <dbReference type="EMBL" id="KAF3509173.1"/>
    </source>
</evidence>
<dbReference type="EMBL" id="QGKX02001521">
    <property type="protein sequence ID" value="KAF3509173.1"/>
    <property type="molecule type" value="Genomic_DNA"/>
</dbReference>
<dbReference type="Proteomes" id="UP000712600">
    <property type="component" value="Unassembled WGS sequence"/>
</dbReference>
<reference evidence="1" key="1">
    <citation type="submission" date="2019-12" db="EMBL/GenBank/DDBJ databases">
        <title>Genome sequencing and annotation of Brassica cretica.</title>
        <authorList>
            <person name="Studholme D.J."/>
            <person name="Sarris P."/>
        </authorList>
    </citation>
    <scope>NUCLEOTIDE SEQUENCE</scope>
    <source>
        <strain evidence="1">PFS-109/04</strain>
        <tissue evidence="1">Leaf</tissue>
    </source>
</reference>
<evidence type="ECO:0000313" key="2">
    <source>
        <dbReference type="Proteomes" id="UP000712600"/>
    </source>
</evidence>
<name>A0A8S9P8A8_BRACR</name>
<organism evidence="1 2">
    <name type="scientific">Brassica cretica</name>
    <name type="common">Mustard</name>
    <dbReference type="NCBI Taxonomy" id="69181"/>
    <lineage>
        <taxon>Eukaryota</taxon>
        <taxon>Viridiplantae</taxon>
        <taxon>Streptophyta</taxon>
        <taxon>Embryophyta</taxon>
        <taxon>Tracheophyta</taxon>
        <taxon>Spermatophyta</taxon>
        <taxon>Magnoliopsida</taxon>
        <taxon>eudicotyledons</taxon>
        <taxon>Gunneridae</taxon>
        <taxon>Pentapetalae</taxon>
        <taxon>rosids</taxon>
        <taxon>malvids</taxon>
        <taxon>Brassicales</taxon>
        <taxon>Brassicaceae</taxon>
        <taxon>Brassiceae</taxon>
        <taxon>Brassica</taxon>
    </lineage>
</organism>
<comment type="caution">
    <text evidence="1">The sequence shown here is derived from an EMBL/GenBank/DDBJ whole genome shotgun (WGS) entry which is preliminary data.</text>
</comment>
<accession>A0A8S9P8A8</accession>
<gene>
    <name evidence="1" type="ORF">F2Q69_00006899</name>
</gene>
<sequence>MTRAHQFHSRKGNTPHLEDLLRHAYDRLTPMIAINQMKLHAHCSTSTTLLTGSGHDLQLISRIPPCSLKYIDASCSLHHNDRFTVCSSHVPSRTDDSYQLQSYVLPELRAPRATRPPPYPYGSIPRAGSPGLSTIEVGEYSQRHVSFLLSFRRAEHGSLEEHYMFPLENFSTPATWGQYCRGGLGPGGNRSDLEISDDFGAFWRYLEQTPEMTIELDHRSILEEEYRSMFTLEHRLTAKRAESPFGQSRLEAQVFTNLQDYP</sequence>
<proteinExistence type="predicted"/>
<protein>
    <submittedName>
        <fullName evidence="1">Uncharacterized protein</fullName>
    </submittedName>
</protein>
<dbReference type="AlphaFoldDB" id="A0A8S9P8A8"/>